<dbReference type="GO" id="GO:0016791">
    <property type="term" value="F:phosphatase activity"/>
    <property type="evidence" value="ECO:0007669"/>
    <property type="project" value="TreeGrafter"/>
</dbReference>
<name>A0A6I4UIZ2_9SPHN</name>
<feature type="binding site" evidence="4">
    <location>
        <begin position="8"/>
        <end position="15"/>
    </location>
    <ligand>
        <name>substrate</name>
    </ligand>
</feature>
<dbReference type="InterPro" id="IPR029033">
    <property type="entry name" value="His_PPase_superfam"/>
</dbReference>
<dbReference type="Proteomes" id="UP000548685">
    <property type="component" value="Unassembled WGS sequence"/>
</dbReference>
<dbReference type="GO" id="GO:0005737">
    <property type="term" value="C:cytoplasm"/>
    <property type="evidence" value="ECO:0007669"/>
    <property type="project" value="TreeGrafter"/>
</dbReference>
<dbReference type="EMBL" id="WTYB01000002">
    <property type="protein sequence ID" value="MXP39091.1"/>
    <property type="molecule type" value="Genomic_DNA"/>
</dbReference>
<keyword evidence="1" id="KW-0324">Glycolysis</keyword>
<dbReference type="RefSeq" id="WP_160761166.1">
    <property type="nucleotide sequence ID" value="NZ_BAAADZ010000010.1"/>
</dbReference>
<dbReference type="EMBL" id="JACICE010000002">
    <property type="protein sequence ID" value="MBB3775817.1"/>
    <property type="molecule type" value="Genomic_DNA"/>
</dbReference>
<keyword evidence="2 5" id="KW-0413">Isomerase</keyword>
<proteinExistence type="predicted"/>
<dbReference type="OrthoDB" id="9781415at2"/>
<comment type="caution">
    <text evidence="6">The sequence shown here is derived from an EMBL/GenBank/DDBJ whole genome shotgun (WGS) entry which is preliminary data.</text>
</comment>
<dbReference type="Proteomes" id="UP000430021">
    <property type="component" value="Unassembled WGS sequence"/>
</dbReference>
<dbReference type="Pfam" id="PF00300">
    <property type="entry name" value="His_Phos_1"/>
    <property type="match status" value="1"/>
</dbReference>
<evidence type="ECO:0000256" key="4">
    <source>
        <dbReference type="PIRSR" id="PIRSR613078-2"/>
    </source>
</evidence>
<dbReference type="CDD" id="cd07067">
    <property type="entry name" value="HP_PGM_like"/>
    <property type="match status" value="1"/>
</dbReference>
<dbReference type="PIRSF" id="PIRSF000709">
    <property type="entry name" value="6PFK_2-Ptase"/>
    <property type="match status" value="1"/>
</dbReference>
<accession>A0A6I4UIZ2</accession>
<evidence type="ECO:0000313" key="6">
    <source>
        <dbReference type="EMBL" id="MXP39091.1"/>
    </source>
</evidence>
<sequence length="191" mass="21006">MTEIYLIRHGETEWNAAGRFQGRLDSPLTDKGFAQAMACGRAIAHIGVRPDRFLSSPLGRTRETAYAIAAGAELPSVEFDARLAEVSLGSWDGLTMVDIDHQWPGLLDGSTPFDWFFRSPDGEIFEAARARTKSLLDEIEGIAVIVSHGLIGRIIRGIYANLSMAEALALPVPQNVIWHLRDQRIDAIHVG</sequence>
<dbReference type="InterPro" id="IPR013078">
    <property type="entry name" value="His_Pase_superF_clade-1"/>
</dbReference>
<dbReference type="Gene3D" id="3.40.50.1240">
    <property type="entry name" value="Phosphoglycerate mutase-like"/>
    <property type="match status" value="1"/>
</dbReference>
<reference evidence="6 7" key="1">
    <citation type="submission" date="2019-12" db="EMBL/GenBank/DDBJ databases">
        <title>Genomic-based taxomic classification of the family Erythrobacteraceae.</title>
        <authorList>
            <person name="Xu L."/>
        </authorList>
    </citation>
    <scope>NUCLEOTIDE SEQUENCE [LARGE SCALE GENOMIC DNA]</scope>
    <source>
        <strain evidence="6 7">JCM 10282</strain>
    </source>
</reference>
<evidence type="ECO:0000256" key="3">
    <source>
        <dbReference type="PIRSR" id="PIRSR613078-1"/>
    </source>
</evidence>
<evidence type="ECO:0000313" key="8">
    <source>
        <dbReference type="Proteomes" id="UP000548685"/>
    </source>
</evidence>
<dbReference type="EC" id="5.4.2.12" evidence="5"/>
<feature type="active site" description="Tele-phosphohistidine intermediate" evidence="3">
    <location>
        <position position="9"/>
    </location>
</feature>
<dbReference type="PROSITE" id="PS00175">
    <property type="entry name" value="PG_MUTASE"/>
    <property type="match status" value="1"/>
</dbReference>
<dbReference type="SMART" id="SM00855">
    <property type="entry name" value="PGAM"/>
    <property type="match status" value="1"/>
</dbReference>
<feature type="active site" description="Proton donor/acceptor" evidence="3">
    <location>
        <position position="85"/>
    </location>
</feature>
<gene>
    <name evidence="5" type="ORF">FHS52_001786</name>
    <name evidence="6" type="ORF">GRI59_10780</name>
</gene>
<dbReference type="AlphaFoldDB" id="A0A6I4UIZ2"/>
<evidence type="ECO:0000256" key="2">
    <source>
        <dbReference type="ARBA" id="ARBA00023235"/>
    </source>
</evidence>
<evidence type="ECO:0000256" key="1">
    <source>
        <dbReference type="ARBA" id="ARBA00023152"/>
    </source>
</evidence>
<evidence type="ECO:0000313" key="7">
    <source>
        <dbReference type="Proteomes" id="UP000430021"/>
    </source>
</evidence>
<organism evidence="6 7">
    <name type="scientific">Erythrobacter ramosus</name>
    <dbReference type="NCBI Taxonomy" id="35811"/>
    <lineage>
        <taxon>Bacteria</taxon>
        <taxon>Pseudomonadati</taxon>
        <taxon>Pseudomonadota</taxon>
        <taxon>Alphaproteobacteria</taxon>
        <taxon>Sphingomonadales</taxon>
        <taxon>Erythrobacteraceae</taxon>
        <taxon>Erythrobacter/Porphyrobacter group</taxon>
        <taxon>Erythrobacter</taxon>
    </lineage>
</organism>
<dbReference type="PANTHER" id="PTHR48100">
    <property type="entry name" value="BROAD-SPECIFICITY PHOSPHATASE YOR283W-RELATED"/>
    <property type="match status" value="1"/>
</dbReference>
<dbReference type="InterPro" id="IPR050275">
    <property type="entry name" value="PGM_Phosphatase"/>
</dbReference>
<keyword evidence="8" id="KW-1185">Reference proteome</keyword>
<protein>
    <submittedName>
        <fullName evidence="6">Histidine phosphatase family protein</fullName>
    </submittedName>
    <submittedName>
        <fullName evidence="5">Phosphoglycerate mutase</fullName>
        <ecNumber evidence="5">5.4.2.12</ecNumber>
    </submittedName>
</protein>
<evidence type="ECO:0000313" key="5">
    <source>
        <dbReference type="EMBL" id="MBB3775817.1"/>
    </source>
</evidence>
<dbReference type="PANTHER" id="PTHR48100:SF1">
    <property type="entry name" value="HISTIDINE PHOSPHATASE FAMILY PROTEIN-RELATED"/>
    <property type="match status" value="1"/>
</dbReference>
<dbReference type="InterPro" id="IPR001345">
    <property type="entry name" value="PG/BPGM_mutase_AS"/>
</dbReference>
<feature type="binding site" evidence="4">
    <location>
        <position position="60"/>
    </location>
    <ligand>
        <name>substrate</name>
    </ligand>
</feature>
<dbReference type="SUPFAM" id="SSF53254">
    <property type="entry name" value="Phosphoglycerate mutase-like"/>
    <property type="match status" value="1"/>
</dbReference>
<dbReference type="GO" id="GO:0004619">
    <property type="term" value="F:phosphoglycerate mutase activity"/>
    <property type="evidence" value="ECO:0007669"/>
    <property type="project" value="UniProtKB-EC"/>
</dbReference>
<reference evidence="5 8" key="2">
    <citation type="submission" date="2020-08" db="EMBL/GenBank/DDBJ databases">
        <title>Genomic Encyclopedia of Type Strains, Phase IV (KMG-IV): sequencing the most valuable type-strain genomes for metagenomic binning, comparative biology and taxonomic classification.</title>
        <authorList>
            <person name="Goeker M."/>
        </authorList>
    </citation>
    <scope>NUCLEOTIDE SEQUENCE [LARGE SCALE GENOMIC DNA]</scope>
    <source>
        <strain evidence="5 8">DSM 8510</strain>
    </source>
</reference>